<comment type="subcellular location">
    <subcellularLocation>
        <location evidence="1">Membrane</location>
        <topology evidence="1">Multi-pass membrane protein</topology>
    </subcellularLocation>
</comment>
<sequence length="395" mass="43873">MSPTAATYTVTSPPNAALTPPPGAIPDFHEPYTLQTYLELECGVSIAITTAVIAARTFVKAKVVKKFLWEDFTAIIGWITYLVFLAFEWRTGVRGAGTHQWNLTTEQVQYDIRLSNYGDMSYCISIACVKLSILLLILRIFLSVNRDVFWWMTQLLVLFNTIFYTISFFIAIFGCTPRSKMWNEDIPGQCLDGKVLYVFSASFNICPDIAMLTVPIYLVWTLQTRVKRKIGISAVFATGFLACVSSVFRLVYQLKLIHTKDYSFVKVQTALWGNAEVACGILCGSLPILPLLWHHISRHSAAAGTSLAPVQNVSPGKSNGYSPSRLPKNWDEAFEEHQRRANGDWAEMNGGMRGERERDEEGGEQAIHDAVVGVGHGDAGGDGKMGRLSMRISGH</sequence>
<name>A0A8H3IR84_9LECA</name>
<accession>A0A8H3IR84</accession>
<feature type="transmembrane region" description="Helical" evidence="7">
    <location>
        <begin position="195"/>
        <end position="218"/>
    </location>
</feature>
<dbReference type="EMBL" id="CAJPDS010000100">
    <property type="protein sequence ID" value="CAF9937327.1"/>
    <property type="molecule type" value="Genomic_DNA"/>
</dbReference>
<evidence type="ECO:0000259" key="8">
    <source>
        <dbReference type="Pfam" id="PF20684"/>
    </source>
</evidence>
<feature type="domain" description="Rhodopsin" evidence="8">
    <location>
        <begin position="55"/>
        <end position="292"/>
    </location>
</feature>
<keyword evidence="4 7" id="KW-0472">Membrane</keyword>
<evidence type="ECO:0000256" key="3">
    <source>
        <dbReference type="ARBA" id="ARBA00022989"/>
    </source>
</evidence>
<reference evidence="9" key="1">
    <citation type="submission" date="2021-03" db="EMBL/GenBank/DDBJ databases">
        <authorList>
            <person name="Tagirdzhanova G."/>
        </authorList>
    </citation>
    <scope>NUCLEOTIDE SEQUENCE</scope>
</reference>
<comment type="similarity">
    <text evidence="5">Belongs to the SAT4 family.</text>
</comment>
<dbReference type="InterPro" id="IPR049326">
    <property type="entry name" value="Rhodopsin_dom_fungi"/>
</dbReference>
<feature type="region of interest" description="Disordered" evidence="6">
    <location>
        <begin position="373"/>
        <end position="395"/>
    </location>
</feature>
<dbReference type="GO" id="GO:0016020">
    <property type="term" value="C:membrane"/>
    <property type="evidence" value="ECO:0007669"/>
    <property type="project" value="UniProtKB-SubCell"/>
</dbReference>
<dbReference type="Pfam" id="PF20684">
    <property type="entry name" value="Fung_rhodopsin"/>
    <property type="match status" value="1"/>
</dbReference>
<feature type="transmembrane region" description="Helical" evidence="7">
    <location>
        <begin position="67"/>
        <end position="87"/>
    </location>
</feature>
<protein>
    <recommendedName>
        <fullName evidence="8">Rhodopsin domain-containing protein</fullName>
    </recommendedName>
</protein>
<evidence type="ECO:0000256" key="1">
    <source>
        <dbReference type="ARBA" id="ARBA00004141"/>
    </source>
</evidence>
<gene>
    <name evidence="9" type="ORF">HETSPECPRED_000496</name>
</gene>
<keyword evidence="2 7" id="KW-0812">Transmembrane</keyword>
<dbReference type="AlphaFoldDB" id="A0A8H3IR84"/>
<feature type="transmembrane region" description="Helical" evidence="7">
    <location>
        <begin position="148"/>
        <end position="174"/>
    </location>
</feature>
<evidence type="ECO:0000313" key="10">
    <source>
        <dbReference type="Proteomes" id="UP000664521"/>
    </source>
</evidence>
<dbReference type="OrthoDB" id="4682787at2759"/>
<dbReference type="InterPro" id="IPR052337">
    <property type="entry name" value="SAT4-like"/>
</dbReference>
<evidence type="ECO:0000256" key="4">
    <source>
        <dbReference type="ARBA" id="ARBA00023136"/>
    </source>
</evidence>
<keyword evidence="10" id="KW-1185">Reference proteome</keyword>
<dbReference type="Proteomes" id="UP000664521">
    <property type="component" value="Unassembled WGS sequence"/>
</dbReference>
<evidence type="ECO:0000256" key="2">
    <source>
        <dbReference type="ARBA" id="ARBA00022692"/>
    </source>
</evidence>
<dbReference type="PANTHER" id="PTHR33048:SF146">
    <property type="entry name" value="INTEGRAL MEMBRANE PROTEIN"/>
    <property type="match status" value="1"/>
</dbReference>
<proteinExistence type="inferred from homology"/>
<feature type="transmembrane region" description="Helical" evidence="7">
    <location>
        <begin position="230"/>
        <end position="252"/>
    </location>
</feature>
<evidence type="ECO:0000256" key="5">
    <source>
        <dbReference type="ARBA" id="ARBA00038359"/>
    </source>
</evidence>
<organism evidence="9 10">
    <name type="scientific">Heterodermia speciosa</name>
    <dbReference type="NCBI Taxonomy" id="116794"/>
    <lineage>
        <taxon>Eukaryota</taxon>
        <taxon>Fungi</taxon>
        <taxon>Dikarya</taxon>
        <taxon>Ascomycota</taxon>
        <taxon>Pezizomycotina</taxon>
        <taxon>Lecanoromycetes</taxon>
        <taxon>OSLEUM clade</taxon>
        <taxon>Lecanoromycetidae</taxon>
        <taxon>Caliciales</taxon>
        <taxon>Physciaceae</taxon>
        <taxon>Heterodermia</taxon>
    </lineage>
</organism>
<evidence type="ECO:0000313" key="9">
    <source>
        <dbReference type="EMBL" id="CAF9937327.1"/>
    </source>
</evidence>
<keyword evidence="3 7" id="KW-1133">Transmembrane helix</keyword>
<evidence type="ECO:0000256" key="6">
    <source>
        <dbReference type="SAM" id="MobiDB-lite"/>
    </source>
</evidence>
<comment type="caution">
    <text evidence="9">The sequence shown here is derived from an EMBL/GenBank/DDBJ whole genome shotgun (WGS) entry which is preliminary data.</text>
</comment>
<dbReference type="PANTHER" id="PTHR33048">
    <property type="entry name" value="PTH11-LIKE INTEGRAL MEMBRANE PROTEIN (AFU_ORTHOLOGUE AFUA_5G11245)"/>
    <property type="match status" value="1"/>
</dbReference>
<evidence type="ECO:0000256" key="7">
    <source>
        <dbReference type="SAM" id="Phobius"/>
    </source>
</evidence>
<feature type="transmembrane region" description="Helical" evidence="7">
    <location>
        <begin position="122"/>
        <end position="142"/>
    </location>
</feature>